<comment type="caution">
    <text evidence="1">The sequence shown here is derived from an EMBL/GenBank/DDBJ whole genome shotgun (WGS) entry which is preliminary data.</text>
</comment>
<dbReference type="Proteomes" id="UP001165064">
    <property type="component" value="Unassembled WGS sequence"/>
</dbReference>
<gene>
    <name evidence="1" type="ORF">Amon02_001243800</name>
</gene>
<evidence type="ECO:0000313" key="2">
    <source>
        <dbReference type="Proteomes" id="UP001165064"/>
    </source>
</evidence>
<sequence length="137" mass="15882">MISLLTVTSKLMKLEDLSDAYNRFKSGETDILVFNESNSTPAANVDTQSQSSMAVLATVKKGYFEKIRYLIKKNPDIYHKVLIYQPINMKNFYRFVKDELKIEKLERSIVANCLDELGICYTSMDEEWGSSQRKSRY</sequence>
<protein>
    <submittedName>
        <fullName evidence="1">Unnamed protein product</fullName>
    </submittedName>
</protein>
<reference evidence="1" key="1">
    <citation type="submission" date="2023-04" db="EMBL/GenBank/DDBJ databases">
        <title>Ambrosiozyma monospora NBRC 10751.</title>
        <authorList>
            <person name="Ichikawa N."/>
            <person name="Sato H."/>
            <person name="Tonouchi N."/>
        </authorList>
    </citation>
    <scope>NUCLEOTIDE SEQUENCE</scope>
    <source>
        <strain evidence="1">NBRC 10751</strain>
    </source>
</reference>
<name>A0ACB5U9Q2_AMBMO</name>
<dbReference type="EMBL" id="BSXS01014600">
    <property type="protein sequence ID" value="GMF05721.1"/>
    <property type="molecule type" value="Genomic_DNA"/>
</dbReference>
<keyword evidence="2" id="KW-1185">Reference proteome</keyword>
<proteinExistence type="predicted"/>
<accession>A0ACB5U9Q2</accession>
<organism evidence="1 2">
    <name type="scientific">Ambrosiozyma monospora</name>
    <name type="common">Yeast</name>
    <name type="synonym">Endomycopsis monosporus</name>
    <dbReference type="NCBI Taxonomy" id="43982"/>
    <lineage>
        <taxon>Eukaryota</taxon>
        <taxon>Fungi</taxon>
        <taxon>Dikarya</taxon>
        <taxon>Ascomycota</taxon>
        <taxon>Saccharomycotina</taxon>
        <taxon>Pichiomycetes</taxon>
        <taxon>Pichiales</taxon>
        <taxon>Pichiaceae</taxon>
        <taxon>Ambrosiozyma</taxon>
    </lineage>
</organism>
<evidence type="ECO:0000313" key="1">
    <source>
        <dbReference type="EMBL" id="GMF05721.1"/>
    </source>
</evidence>